<dbReference type="AlphaFoldDB" id="A0AAD5DJ31"/>
<protein>
    <recommendedName>
        <fullName evidence="9">Protein DETOXIFICATION</fullName>
    </recommendedName>
</protein>
<comment type="similarity">
    <text evidence="2">Belongs to the multi antimicrobial extrusion (MATE) (TC 2.A.66.1) family.</text>
</comment>
<feature type="transmembrane region" description="Helical" evidence="6">
    <location>
        <begin position="370"/>
        <end position="389"/>
    </location>
</feature>
<sequence length="420" mass="43144">MIAEELEEAAADAAAAALAAAGSSAQEEAAEGGAAAAGAAGAAGATQGVLFASKEVQEMLAFAVPALGMVLADPLMSLIDTGEACVGRVSSLQLAALGPNTALFNFAHNLFAFLGVATTNIIASNSLKAAGLDAKTLKRRRAAAERTLCNSLTLAVVCGLVVGTLLLTCGRTLLAGMGTAPELMQPAWEYLAFRALAAPAVLIMSVSQGACLGQQDAWTPFSVLAAAGLLNAVGDVYLISQVGMGVAGAAIATAGAQYLGAAFFIWHLWRKGRSPGGVRLRWVMREFLLVAATLFTRTIFGMSAYFSMTRAATQLGTLATAAHQVAMQTFWFLSYFPEPLSLTAQTLLARDRANPARAAHWARLLLRSGAVLGVLLAAAVGAVFTRGSWLFTPDLAVQAAVAQLAPIAMLALGICAGGQM</sequence>
<dbReference type="InterPro" id="IPR044644">
    <property type="entry name" value="DinF-like"/>
</dbReference>
<evidence type="ECO:0000256" key="5">
    <source>
        <dbReference type="ARBA" id="ARBA00023136"/>
    </source>
</evidence>
<feature type="transmembrane region" description="Helical" evidence="6">
    <location>
        <begin position="187"/>
        <end position="206"/>
    </location>
</feature>
<evidence type="ECO:0000256" key="3">
    <source>
        <dbReference type="ARBA" id="ARBA00022692"/>
    </source>
</evidence>
<organism evidence="7 8">
    <name type="scientific">Chlorella ohadii</name>
    <dbReference type="NCBI Taxonomy" id="2649997"/>
    <lineage>
        <taxon>Eukaryota</taxon>
        <taxon>Viridiplantae</taxon>
        <taxon>Chlorophyta</taxon>
        <taxon>core chlorophytes</taxon>
        <taxon>Trebouxiophyceae</taxon>
        <taxon>Chlorellales</taxon>
        <taxon>Chlorellaceae</taxon>
        <taxon>Chlorella clade</taxon>
        <taxon>Chlorella</taxon>
    </lineage>
</organism>
<feature type="transmembrane region" description="Helical" evidence="6">
    <location>
        <begin position="148"/>
        <end position="167"/>
    </location>
</feature>
<proteinExistence type="inferred from homology"/>
<comment type="subcellular location">
    <subcellularLocation>
        <location evidence="1">Membrane</location>
        <topology evidence="1">Multi-pass membrane protein</topology>
    </subcellularLocation>
</comment>
<feature type="transmembrane region" description="Helical" evidence="6">
    <location>
        <begin position="106"/>
        <end position="127"/>
    </location>
</feature>
<evidence type="ECO:0000256" key="4">
    <source>
        <dbReference type="ARBA" id="ARBA00022989"/>
    </source>
</evidence>
<dbReference type="NCBIfam" id="TIGR00797">
    <property type="entry name" value="matE"/>
    <property type="match status" value="1"/>
</dbReference>
<dbReference type="GO" id="GO:0042910">
    <property type="term" value="F:xenobiotic transmembrane transporter activity"/>
    <property type="evidence" value="ECO:0007669"/>
    <property type="project" value="InterPro"/>
</dbReference>
<dbReference type="InterPro" id="IPR002528">
    <property type="entry name" value="MATE_fam"/>
</dbReference>
<dbReference type="GO" id="GO:0016020">
    <property type="term" value="C:membrane"/>
    <property type="evidence" value="ECO:0007669"/>
    <property type="project" value="UniProtKB-SubCell"/>
</dbReference>
<evidence type="ECO:0008006" key="9">
    <source>
        <dbReference type="Google" id="ProtNLM"/>
    </source>
</evidence>
<evidence type="ECO:0000256" key="2">
    <source>
        <dbReference type="ARBA" id="ARBA00010199"/>
    </source>
</evidence>
<feature type="transmembrane region" description="Helical" evidence="6">
    <location>
        <begin position="395"/>
        <end position="416"/>
    </location>
</feature>
<feature type="transmembrane region" description="Helical" evidence="6">
    <location>
        <begin position="328"/>
        <end position="349"/>
    </location>
</feature>
<comment type="caution">
    <text evidence="7">The sequence shown here is derived from an EMBL/GenBank/DDBJ whole genome shotgun (WGS) entry which is preliminary data.</text>
</comment>
<accession>A0AAD5DJ31</accession>
<keyword evidence="4 6" id="KW-1133">Transmembrane helix</keyword>
<keyword evidence="3 6" id="KW-0812">Transmembrane</keyword>
<dbReference type="PANTHER" id="PTHR42893:SF44">
    <property type="entry name" value="PROTEIN DETOXIFICATION"/>
    <property type="match status" value="1"/>
</dbReference>
<feature type="transmembrane region" description="Helical" evidence="6">
    <location>
        <begin position="218"/>
        <end position="239"/>
    </location>
</feature>
<dbReference type="Proteomes" id="UP001205105">
    <property type="component" value="Unassembled WGS sequence"/>
</dbReference>
<feature type="transmembrane region" description="Helical" evidence="6">
    <location>
        <begin position="287"/>
        <end position="308"/>
    </location>
</feature>
<dbReference type="GO" id="GO:0015297">
    <property type="term" value="F:antiporter activity"/>
    <property type="evidence" value="ECO:0007669"/>
    <property type="project" value="InterPro"/>
</dbReference>
<dbReference type="Pfam" id="PF01554">
    <property type="entry name" value="MatE"/>
    <property type="match status" value="1"/>
</dbReference>
<dbReference type="PANTHER" id="PTHR42893">
    <property type="entry name" value="PROTEIN DETOXIFICATION 44, CHLOROPLASTIC-RELATED"/>
    <property type="match status" value="1"/>
</dbReference>
<gene>
    <name evidence="7" type="ORF">COHA_007321</name>
</gene>
<feature type="transmembrane region" description="Helical" evidence="6">
    <location>
        <begin position="245"/>
        <end position="266"/>
    </location>
</feature>
<reference evidence="7" key="1">
    <citation type="submission" date="2020-11" db="EMBL/GenBank/DDBJ databases">
        <title>Chlorella ohadii genome sequencing and assembly.</title>
        <authorList>
            <person name="Murik O."/>
            <person name="Treves H."/>
            <person name="Kedem I."/>
            <person name="Shotland Y."/>
            <person name="Kaplan A."/>
        </authorList>
    </citation>
    <scope>NUCLEOTIDE SEQUENCE</scope>
    <source>
        <strain evidence="7">1</strain>
    </source>
</reference>
<evidence type="ECO:0000256" key="6">
    <source>
        <dbReference type="SAM" id="Phobius"/>
    </source>
</evidence>
<evidence type="ECO:0000313" key="7">
    <source>
        <dbReference type="EMBL" id="KAI7838915.1"/>
    </source>
</evidence>
<keyword evidence="8" id="KW-1185">Reference proteome</keyword>
<evidence type="ECO:0000313" key="8">
    <source>
        <dbReference type="Proteomes" id="UP001205105"/>
    </source>
</evidence>
<name>A0AAD5DJ31_9CHLO</name>
<evidence type="ECO:0000256" key="1">
    <source>
        <dbReference type="ARBA" id="ARBA00004141"/>
    </source>
</evidence>
<dbReference type="EMBL" id="JADXDR010000113">
    <property type="protein sequence ID" value="KAI7838915.1"/>
    <property type="molecule type" value="Genomic_DNA"/>
</dbReference>
<keyword evidence="5 6" id="KW-0472">Membrane</keyword>